<dbReference type="SUPFAM" id="SSF50465">
    <property type="entry name" value="EF-Tu/eEF-1alpha/eIF2-gamma C-terminal domain"/>
    <property type="match status" value="1"/>
</dbReference>
<evidence type="ECO:0000256" key="9">
    <source>
        <dbReference type="ARBA" id="ARBA00023134"/>
    </source>
</evidence>
<proteinExistence type="inferred from homology"/>
<feature type="region of interest" description="Disordered" evidence="13">
    <location>
        <begin position="164"/>
        <end position="205"/>
    </location>
</feature>
<evidence type="ECO:0000313" key="15">
    <source>
        <dbReference type="EMBL" id="EON69280.1"/>
    </source>
</evidence>
<evidence type="ECO:0000256" key="5">
    <source>
        <dbReference type="ARBA" id="ARBA00022741"/>
    </source>
</evidence>
<organism evidence="15 16">
    <name type="scientific">Coniosporium apollinis (strain CBS 100218)</name>
    <name type="common">Rock-inhabiting black yeast</name>
    <dbReference type="NCBI Taxonomy" id="1168221"/>
    <lineage>
        <taxon>Eukaryota</taxon>
        <taxon>Fungi</taxon>
        <taxon>Dikarya</taxon>
        <taxon>Ascomycota</taxon>
        <taxon>Pezizomycotina</taxon>
        <taxon>Dothideomycetes</taxon>
        <taxon>Dothideomycetes incertae sedis</taxon>
        <taxon>Coniosporium</taxon>
    </lineage>
</organism>
<protein>
    <recommendedName>
        <fullName evidence="12">Elongation factor 1 alpha-like protein</fullName>
    </recommendedName>
    <alternativeName>
        <fullName evidence="3">Elongation factor 1-alpha</fullName>
    </alternativeName>
</protein>
<evidence type="ECO:0000256" key="11">
    <source>
        <dbReference type="ARBA" id="ARBA00063537"/>
    </source>
</evidence>
<keyword evidence="8" id="KW-0648">Protein biosynthesis</keyword>
<dbReference type="Proteomes" id="UP000016924">
    <property type="component" value="Unassembled WGS sequence"/>
</dbReference>
<dbReference type="InterPro" id="IPR027417">
    <property type="entry name" value="P-loop_NTPase"/>
</dbReference>
<dbReference type="CDD" id="cd16267">
    <property type="entry name" value="HBS1-like_II"/>
    <property type="match status" value="1"/>
</dbReference>
<evidence type="ECO:0000313" key="16">
    <source>
        <dbReference type="Proteomes" id="UP000016924"/>
    </source>
</evidence>
<dbReference type="GO" id="GO:0005829">
    <property type="term" value="C:cytosol"/>
    <property type="evidence" value="ECO:0007669"/>
    <property type="project" value="GOC"/>
</dbReference>
<keyword evidence="6" id="KW-0378">Hydrolase</keyword>
<feature type="compositionally biased region" description="Low complexity" evidence="13">
    <location>
        <begin position="164"/>
        <end position="180"/>
    </location>
</feature>
<dbReference type="PANTHER" id="PTHR23115">
    <property type="entry name" value="TRANSLATION FACTOR"/>
    <property type="match status" value="1"/>
</dbReference>
<dbReference type="Pfam" id="PF00009">
    <property type="entry name" value="GTP_EFTU"/>
    <property type="match status" value="1"/>
</dbReference>
<dbReference type="Gene3D" id="3.40.50.300">
    <property type="entry name" value="P-loop containing nucleotide triphosphate hydrolases"/>
    <property type="match status" value="1"/>
</dbReference>
<evidence type="ECO:0000256" key="12">
    <source>
        <dbReference type="ARBA" id="ARBA00074866"/>
    </source>
</evidence>
<evidence type="ECO:0000256" key="8">
    <source>
        <dbReference type="ARBA" id="ARBA00022917"/>
    </source>
</evidence>
<accession>R7Z510</accession>
<dbReference type="Pfam" id="PF22594">
    <property type="entry name" value="GTP-eEF1A_C"/>
    <property type="match status" value="1"/>
</dbReference>
<evidence type="ECO:0000256" key="2">
    <source>
        <dbReference type="ARBA" id="ARBA00007249"/>
    </source>
</evidence>
<keyword evidence="4" id="KW-0963">Cytoplasm</keyword>
<comment type="similarity">
    <text evidence="2">Belongs to the TRAFAC class translation factor GTPase superfamily. Classic translation factor GTPase family. EF-Tu/EF-1A subfamily.</text>
</comment>
<dbReference type="STRING" id="1168221.R7Z510"/>
<evidence type="ECO:0000256" key="1">
    <source>
        <dbReference type="ARBA" id="ARBA00004496"/>
    </source>
</evidence>
<dbReference type="GO" id="GO:0006417">
    <property type="term" value="P:regulation of translation"/>
    <property type="evidence" value="ECO:0007669"/>
    <property type="project" value="UniProtKB-KW"/>
</dbReference>
<dbReference type="GO" id="GO:0003924">
    <property type="term" value="F:GTPase activity"/>
    <property type="evidence" value="ECO:0007669"/>
    <property type="project" value="InterPro"/>
</dbReference>
<keyword evidence="5" id="KW-0547">Nucleotide-binding</keyword>
<dbReference type="InterPro" id="IPR004161">
    <property type="entry name" value="EFTu-like_2"/>
</dbReference>
<evidence type="ECO:0000256" key="10">
    <source>
        <dbReference type="ARBA" id="ARBA00049117"/>
    </source>
</evidence>
<dbReference type="FunFam" id="3.40.50.300:FF:000204">
    <property type="entry name" value="Translation elongation factor Tu"/>
    <property type="match status" value="1"/>
</dbReference>
<evidence type="ECO:0000256" key="7">
    <source>
        <dbReference type="ARBA" id="ARBA00022845"/>
    </source>
</evidence>
<dbReference type="GO" id="GO:0005525">
    <property type="term" value="F:GTP binding"/>
    <property type="evidence" value="ECO:0007669"/>
    <property type="project" value="UniProtKB-KW"/>
</dbReference>
<dbReference type="RefSeq" id="XP_007784597.1">
    <property type="nucleotide sequence ID" value="XM_007786407.1"/>
</dbReference>
<dbReference type="InterPro" id="IPR009000">
    <property type="entry name" value="Transl_B-barrel_sf"/>
</dbReference>
<reference evidence="16" key="1">
    <citation type="submission" date="2012-06" db="EMBL/GenBank/DDBJ databases">
        <title>The genome sequence of Coniosporium apollinis CBS 100218.</title>
        <authorList>
            <consortium name="The Broad Institute Genome Sequencing Platform"/>
            <person name="Cuomo C."/>
            <person name="Gorbushina A."/>
            <person name="Noack S."/>
            <person name="Walker B."/>
            <person name="Young S.K."/>
            <person name="Zeng Q."/>
            <person name="Gargeya S."/>
            <person name="Fitzgerald M."/>
            <person name="Haas B."/>
            <person name="Abouelleil A."/>
            <person name="Alvarado L."/>
            <person name="Arachchi H.M."/>
            <person name="Berlin A.M."/>
            <person name="Chapman S.B."/>
            <person name="Goldberg J."/>
            <person name="Griggs A."/>
            <person name="Gujja S."/>
            <person name="Hansen M."/>
            <person name="Howarth C."/>
            <person name="Imamovic A."/>
            <person name="Larimer J."/>
            <person name="McCowan C."/>
            <person name="Montmayeur A."/>
            <person name="Murphy C."/>
            <person name="Neiman D."/>
            <person name="Pearson M."/>
            <person name="Priest M."/>
            <person name="Roberts A."/>
            <person name="Saif S."/>
            <person name="Shea T."/>
            <person name="Sisk P."/>
            <person name="Sykes S."/>
            <person name="Wortman J."/>
            <person name="Nusbaum C."/>
            <person name="Birren B."/>
        </authorList>
    </citation>
    <scope>NUCLEOTIDE SEQUENCE [LARGE SCALE GENOMIC DNA]</scope>
    <source>
        <strain evidence="16">CBS 100218</strain>
    </source>
</reference>
<feature type="compositionally biased region" description="Basic and acidic residues" evidence="13">
    <location>
        <begin position="252"/>
        <end position="266"/>
    </location>
</feature>
<dbReference type="GeneID" id="19905751"/>
<dbReference type="EMBL" id="JH767610">
    <property type="protein sequence ID" value="EON69280.1"/>
    <property type="molecule type" value="Genomic_DNA"/>
</dbReference>
<keyword evidence="16" id="KW-1185">Reference proteome</keyword>
<feature type="domain" description="Tr-type G" evidence="14">
    <location>
        <begin position="358"/>
        <end position="585"/>
    </location>
</feature>
<dbReference type="GO" id="GO:0002184">
    <property type="term" value="P:cytoplasmic translational termination"/>
    <property type="evidence" value="ECO:0007669"/>
    <property type="project" value="UniProtKB-ARBA"/>
</dbReference>
<dbReference type="AlphaFoldDB" id="R7Z510"/>
<comment type="subunit">
    <text evidence="11">Component of the Dom34-Hbs1 complex, also named Pelota-HBS1L complex, composed of dom34 and hbs1.</text>
</comment>
<dbReference type="FunFam" id="2.40.30.10:FF:000020">
    <property type="entry name" value="Translation elongation factor EF-1"/>
    <property type="match status" value="1"/>
</dbReference>
<sequence>MSHRRAKGIEYDDDEVADYSDEYAEDTQKQQGMYCSLRKLSPEDQVRMHEGKAQVKKALGSSYSVSDKEIEEALWHYYYDVSKSVSYLKNLRPPQQPKKPKQASRFDQAANSAASTQKRKPDATGTHFSFVSARDFFKDTPWLQLPDHRRGNITLEPVVPRLRLLGGSSKPSSKLAALAAARKKKEEEKRAAAMPAIDTSAQQQLPDRAISLLDRLGSRASGESNTEKNAHLSAPSGHVSEKFQPRSYPVRPRKEPSSSRPEEPKETATPAPEPTKLEPLPDIKAEPSTFARIMVGAHPSSHGIHNRSKEGSFFSIPYADDPEFTKRNPFTGPSPDDVVVNAQSKGVKSDKQKAKPKEAERITNGISHVDHGKSTLMGRLLYDLKVIDQRSLDKLRKEADAIGKSSFALAWVMDQTSEERSRGVTVDIATNSFETEKTRFTILDAPGHRDFIPNMIAGASQADFAILVVDAGTNSFESGLKGQTKEHALLVRSMGVQRLIVAVNKMDMVSWSEGRFQEISQQMSAFLTSAGFQPKNVTFVPCSGLTGGNVVNPPPEGTMLWYTGQTLVQELDASETTKRAIEQPLRLSIFDIFRGGVTNPLSVAGRIAAGSLQVGDQVLVMPSGEKATIKGIEIDNGAADWAVAGQMVTLHLTDIDPVHLRYGDVLCSPSNPIKNVKSFTAKILAFEHVLPMSVEVHQGRLNVAATVSRLVAVLDKSTGEVTKKKPRAVQPGAVARVVVELENAIPLEGRVILRAGGSTVAAGLIESSS</sequence>
<dbReference type="PROSITE" id="PS51722">
    <property type="entry name" value="G_TR_2"/>
    <property type="match status" value="1"/>
</dbReference>
<dbReference type="OMA" id="FRMAISE"/>
<dbReference type="GO" id="GO:1990533">
    <property type="term" value="C:Dom34-Hbs1 complex"/>
    <property type="evidence" value="ECO:0007669"/>
    <property type="project" value="UniProtKB-ARBA"/>
</dbReference>
<dbReference type="Gene3D" id="2.40.30.10">
    <property type="entry name" value="Translation factors"/>
    <property type="match status" value="2"/>
</dbReference>
<dbReference type="eggNOG" id="KOG0458">
    <property type="taxonomic scope" value="Eukaryota"/>
</dbReference>
<dbReference type="InterPro" id="IPR050100">
    <property type="entry name" value="TRAFAC_GTPase_members"/>
</dbReference>
<comment type="catalytic activity">
    <reaction evidence="10">
        <text>GTP + H2O = GDP + phosphate + H(+)</text>
        <dbReference type="Rhea" id="RHEA:19669"/>
        <dbReference type="ChEBI" id="CHEBI:15377"/>
        <dbReference type="ChEBI" id="CHEBI:15378"/>
        <dbReference type="ChEBI" id="CHEBI:37565"/>
        <dbReference type="ChEBI" id="CHEBI:43474"/>
        <dbReference type="ChEBI" id="CHEBI:58189"/>
    </reaction>
    <physiologicalReaction direction="left-to-right" evidence="10">
        <dbReference type="Rhea" id="RHEA:19670"/>
    </physiologicalReaction>
</comment>
<dbReference type="InterPro" id="IPR000795">
    <property type="entry name" value="T_Tr_GTP-bd_dom"/>
</dbReference>
<name>R7Z510_CONA1</name>
<evidence type="ECO:0000256" key="6">
    <source>
        <dbReference type="ARBA" id="ARBA00022801"/>
    </source>
</evidence>
<feature type="region of interest" description="Disordered" evidence="13">
    <location>
        <begin position="92"/>
        <end position="125"/>
    </location>
</feature>
<dbReference type="Pfam" id="PF08938">
    <property type="entry name" value="HBS1_N"/>
    <property type="match status" value="1"/>
</dbReference>
<dbReference type="InterPro" id="IPR015033">
    <property type="entry name" value="HBS1-like_N"/>
</dbReference>
<dbReference type="PRINTS" id="PR00315">
    <property type="entry name" value="ELONGATNFCT"/>
</dbReference>
<gene>
    <name evidence="15" type="ORF">W97_08440</name>
</gene>
<dbReference type="InterPro" id="IPR009001">
    <property type="entry name" value="Transl_elong_EF1A/Init_IF2_C"/>
</dbReference>
<dbReference type="Pfam" id="PF03144">
    <property type="entry name" value="GTP_EFTU_D2"/>
    <property type="match status" value="1"/>
</dbReference>
<evidence type="ECO:0000256" key="3">
    <source>
        <dbReference type="ARBA" id="ARBA00013870"/>
    </source>
</evidence>
<evidence type="ECO:0000259" key="14">
    <source>
        <dbReference type="PROSITE" id="PS51722"/>
    </source>
</evidence>
<dbReference type="CDD" id="cd01883">
    <property type="entry name" value="EF1_alpha"/>
    <property type="match status" value="1"/>
</dbReference>
<keyword evidence="9" id="KW-0342">GTP-binding</keyword>
<comment type="subcellular location">
    <subcellularLocation>
        <location evidence="1">Cytoplasm</location>
    </subcellularLocation>
</comment>
<feature type="region of interest" description="Disordered" evidence="13">
    <location>
        <begin position="219"/>
        <end position="282"/>
    </location>
</feature>
<evidence type="ECO:0000256" key="4">
    <source>
        <dbReference type="ARBA" id="ARBA00022490"/>
    </source>
</evidence>
<dbReference type="SUPFAM" id="SSF50447">
    <property type="entry name" value="Translation proteins"/>
    <property type="match status" value="1"/>
</dbReference>
<keyword evidence="7" id="KW-0810">Translation regulation</keyword>
<dbReference type="OrthoDB" id="342024at2759"/>
<dbReference type="InterPro" id="IPR031157">
    <property type="entry name" value="G_TR_CS"/>
</dbReference>
<dbReference type="HOGENOM" id="CLU_007265_3_2_1"/>
<dbReference type="SUPFAM" id="SSF52540">
    <property type="entry name" value="P-loop containing nucleoside triphosphate hydrolases"/>
    <property type="match status" value="1"/>
</dbReference>
<evidence type="ECO:0000256" key="13">
    <source>
        <dbReference type="SAM" id="MobiDB-lite"/>
    </source>
</evidence>
<dbReference type="PROSITE" id="PS00301">
    <property type="entry name" value="G_TR_1"/>
    <property type="match status" value="1"/>
</dbReference>
<dbReference type="InterPro" id="IPR054696">
    <property type="entry name" value="GTP-eEF1A_C"/>
</dbReference>